<comment type="caution">
    <text evidence="1">The sequence shown here is derived from an EMBL/GenBank/DDBJ whole genome shotgun (WGS) entry which is preliminary data.</text>
</comment>
<feature type="non-terminal residue" evidence="1">
    <location>
        <position position="105"/>
    </location>
</feature>
<evidence type="ECO:0000313" key="1">
    <source>
        <dbReference type="EMBL" id="MCE5167603.1"/>
    </source>
</evidence>
<dbReference type="EMBL" id="JACEIK010174336">
    <property type="protein sequence ID" value="MCE5167603.1"/>
    <property type="molecule type" value="Genomic_DNA"/>
</dbReference>
<evidence type="ECO:0000313" key="2">
    <source>
        <dbReference type="Proteomes" id="UP000823775"/>
    </source>
</evidence>
<sequence length="105" mass="11246">GPSMKRPLEIGKARDGLYFLCSKCHTGHSASFNTCNSVPSLFSPVLKGCNPSSVNIPSLPCERLNNEPFVLPSNSSVMISHSIENVPSVLPSNSSVMNSHSMENV</sequence>
<gene>
    <name evidence="1" type="ORF">HAX54_012682</name>
</gene>
<keyword evidence="2" id="KW-1185">Reference proteome</keyword>
<proteinExistence type="predicted"/>
<dbReference type="Proteomes" id="UP000823775">
    <property type="component" value="Unassembled WGS sequence"/>
</dbReference>
<accession>A0ABS8YAX0</accession>
<feature type="non-terminal residue" evidence="1">
    <location>
        <position position="1"/>
    </location>
</feature>
<name>A0ABS8YAX0_DATST</name>
<organism evidence="1 2">
    <name type="scientific">Datura stramonium</name>
    <name type="common">Jimsonweed</name>
    <name type="synonym">Common thornapple</name>
    <dbReference type="NCBI Taxonomy" id="4076"/>
    <lineage>
        <taxon>Eukaryota</taxon>
        <taxon>Viridiplantae</taxon>
        <taxon>Streptophyta</taxon>
        <taxon>Embryophyta</taxon>
        <taxon>Tracheophyta</taxon>
        <taxon>Spermatophyta</taxon>
        <taxon>Magnoliopsida</taxon>
        <taxon>eudicotyledons</taxon>
        <taxon>Gunneridae</taxon>
        <taxon>Pentapetalae</taxon>
        <taxon>asterids</taxon>
        <taxon>lamiids</taxon>
        <taxon>Solanales</taxon>
        <taxon>Solanaceae</taxon>
        <taxon>Solanoideae</taxon>
        <taxon>Datureae</taxon>
        <taxon>Datura</taxon>
    </lineage>
</organism>
<protein>
    <submittedName>
        <fullName evidence="1">Uncharacterized protein</fullName>
    </submittedName>
</protein>
<reference evidence="1 2" key="1">
    <citation type="journal article" date="2021" name="BMC Genomics">
        <title>Datura genome reveals duplications of psychoactive alkaloid biosynthetic genes and high mutation rate following tissue culture.</title>
        <authorList>
            <person name="Rajewski A."/>
            <person name="Carter-House D."/>
            <person name="Stajich J."/>
            <person name="Litt A."/>
        </authorList>
    </citation>
    <scope>NUCLEOTIDE SEQUENCE [LARGE SCALE GENOMIC DNA]</scope>
    <source>
        <strain evidence="1">AR-01</strain>
    </source>
</reference>